<keyword evidence="5" id="KW-0067">ATP-binding</keyword>
<dbReference type="STRING" id="589865.DaAHT2_1196"/>
<dbReference type="OrthoDB" id="9809450at2"/>
<organism evidence="7 8">
    <name type="scientific">Desulfurivibrio alkaliphilus (strain DSM 19089 / UNIQEM U267 / AHT2)</name>
    <dbReference type="NCBI Taxonomy" id="589865"/>
    <lineage>
        <taxon>Bacteria</taxon>
        <taxon>Pseudomonadati</taxon>
        <taxon>Thermodesulfobacteriota</taxon>
        <taxon>Desulfobulbia</taxon>
        <taxon>Desulfobulbales</taxon>
        <taxon>Desulfobulbaceae</taxon>
        <taxon>Desulfurivibrio</taxon>
    </lineage>
</organism>
<protein>
    <recommendedName>
        <fullName evidence="3">Cell division ATP-binding protein FtsE</fullName>
    </recommendedName>
</protein>
<feature type="domain" description="ABC transporter" evidence="6">
    <location>
        <begin position="2"/>
        <end position="222"/>
    </location>
</feature>
<name>D6Z2W8_DESAT</name>
<evidence type="ECO:0000313" key="7">
    <source>
        <dbReference type="EMBL" id="ADH85893.1"/>
    </source>
</evidence>
<accession>D6Z2W8</accession>
<dbReference type="SMART" id="SM00382">
    <property type="entry name" value="AAA"/>
    <property type="match status" value="1"/>
</dbReference>
<comment type="similarity">
    <text evidence="2">Belongs to the ABC transporter superfamily.</text>
</comment>
<dbReference type="GO" id="GO:0005886">
    <property type="term" value="C:plasma membrane"/>
    <property type="evidence" value="ECO:0007669"/>
    <property type="project" value="TreeGrafter"/>
</dbReference>
<dbReference type="InterPro" id="IPR015854">
    <property type="entry name" value="ABC_transpr_LolD-like"/>
</dbReference>
<proteinExistence type="inferred from homology"/>
<evidence type="ECO:0000256" key="1">
    <source>
        <dbReference type="ARBA" id="ARBA00002579"/>
    </source>
</evidence>
<comment type="function">
    <text evidence="1">Part of the ABC transporter FtsEX involved in cellular division. Important for assembly or stability of the septal ring.</text>
</comment>
<gene>
    <name evidence="7" type="ordered locus">DaAHT2_1196</name>
</gene>
<sequence length="222" mass="24631">MVECFKVSKVYPPDVVALRDVSLSVKKGELVFITGSSGAGKSTLIRLIGRQEKPDVGMVLVNGREGARLNQAQQQRLRRDIGVVYQDFRLLPQLSVARNIAIAMEVDYRSRRETNRRISELLENLELTGKERRPVETLSRGEQQRVAIARAAANLPSLLLADEPTGNLDEKTGLLILELFRELSAAGTTVITATHDSKLYRDHGHRVLHLEQGVLQSDGVGQ</sequence>
<dbReference type="KEGG" id="dak:DaAHT2_1196"/>
<dbReference type="Proteomes" id="UP000001508">
    <property type="component" value="Chromosome"/>
</dbReference>
<dbReference type="GO" id="GO:0005524">
    <property type="term" value="F:ATP binding"/>
    <property type="evidence" value="ECO:0007669"/>
    <property type="project" value="UniProtKB-KW"/>
</dbReference>
<evidence type="ECO:0000256" key="4">
    <source>
        <dbReference type="ARBA" id="ARBA00022741"/>
    </source>
</evidence>
<dbReference type="InterPro" id="IPR003593">
    <property type="entry name" value="AAA+_ATPase"/>
</dbReference>
<dbReference type="InterPro" id="IPR027417">
    <property type="entry name" value="P-loop_NTPase"/>
</dbReference>
<dbReference type="AlphaFoldDB" id="D6Z2W8"/>
<reference evidence="8" key="1">
    <citation type="submission" date="2010-02" db="EMBL/GenBank/DDBJ databases">
        <title>Complete sequence of Desulfurivibrio alkaliphilus AHT2.</title>
        <authorList>
            <consortium name="US DOE Joint Genome Institute"/>
            <person name="Pitluck S."/>
            <person name="Chertkov O."/>
            <person name="Detter J.C."/>
            <person name="Han C."/>
            <person name="Tapia R."/>
            <person name="Larimer F."/>
            <person name="Land M."/>
            <person name="Hauser L."/>
            <person name="Kyrpides N."/>
            <person name="Mikhailova N."/>
            <person name="Sorokin D.Y."/>
            <person name="Muyzer G."/>
            <person name="Woyke T."/>
        </authorList>
    </citation>
    <scope>NUCLEOTIDE SEQUENCE [LARGE SCALE GENOMIC DNA]</scope>
    <source>
        <strain evidence="8">DSM 19089 / UNIQEM U267 / AHT2</strain>
    </source>
</reference>
<dbReference type="FunCoup" id="D6Z2W8">
    <property type="interactions" value="135"/>
</dbReference>
<dbReference type="GO" id="GO:0016887">
    <property type="term" value="F:ATP hydrolysis activity"/>
    <property type="evidence" value="ECO:0007669"/>
    <property type="project" value="InterPro"/>
</dbReference>
<dbReference type="PANTHER" id="PTHR24220:SF470">
    <property type="entry name" value="CELL DIVISION ATP-BINDING PROTEIN FTSE"/>
    <property type="match status" value="1"/>
</dbReference>
<dbReference type="HOGENOM" id="CLU_000604_1_22_7"/>
<evidence type="ECO:0000256" key="2">
    <source>
        <dbReference type="ARBA" id="ARBA00005417"/>
    </source>
</evidence>
<keyword evidence="8" id="KW-1185">Reference proteome</keyword>
<dbReference type="PRINTS" id="PR01874">
    <property type="entry name" value="DNAREPAIRADA"/>
</dbReference>
<dbReference type="EMBL" id="CP001940">
    <property type="protein sequence ID" value="ADH85893.1"/>
    <property type="molecule type" value="Genomic_DNA"/>
</dbReference>
<dbReference type="PROSITE" id="PS50893">
    <property type="entry name" value="ABC_TRANSPORTER_2"/>
    <property type="match status" value="1"/>
</dbReference>
<evidence type="ECO:0000259" key="6">
    <source>
        <dbReference type="PROSITE" id="PS50893"/>
    </source>
</evidence>
<dbReference type="InterPro" id="IPR003439">
    <property type="entry name" value="ABC_transporter-like_ATP-bd"/>
</dbReference>
<evidence type="ECO:0000256" key="3">
    <source>
        <dbReference type="ARBA" id="ARBA00020019"/>
    </source>
</evidence>
<dbReference type="PANTHER" id="PTHR24220">
    <property type="entry name" value="IMPORT ATP-BINDING PROTEIN"/>
    <property type="match status" value="1"/>
</dbReference>
<dbReference type="GO" id="GO:0022857">
    <property type="term" value="F:transmembrane transporter activity"/>
    <property type="evidence" value="ECO:0007669"/>
    <property type="project" value="TreeGrafter"/>
</dbReference>
<dbReference type="Gene3D" id="3.40.50.300">
    <property type="entry name" value="P-loop containing nucleotide triphosphate hydrolases"/>
    <property type="match status" value="1"/>
</dbReference>
<dbReference type="Pfam" id="PF00005">
    <property type="entry name" value="ABC_tran"/>
    <property type="match status" value="1"/>
</dbReference>
<dbReference type="eggNOG" id="COG2884">
    <property type="taxonomic scope" value="Bacteria"/>
</dbReference>
<evidence type="ECO:0000256" key="5">
    <source>
        <dbReference type="ARBA" id="ARBA00022840"/>
    </source>
</evidence>
<dbReference type="InParanoid" id="D6Z2W8"/>
<evidence type="ECO:0000313" key="8">
    <source>
        <dbReference type="Proteomes" id="UP000001508"/>
    </source>
</evidence>
<dbReference type="FunFam" id="3.40.50.300:FF:000056">
    <property type="entry name" value="Cell division ATP-binding protein FtsE"/>
    <property type="match status" value="1"/>
</dbReference>
<keyword evidence="4" id="KW-0547">Nucleotide-binding</keyword>
<dbReference type="SUPFAM" id="SSF52540">
    <property type="entry name" value="P-loop containing nucleoside triphosphate hydrolases"/>
    <property type="match status" value="1"/>
</dbReference>